<keyword evidence="3" id="KW-0053">Apoptosis</keyword>
<evidence type="ECO:0000256" key="3">
    <source>
        <dbReference type="ARBA" id="ARBA00022703"/>
    </source>
</evidence>
<evidence type="ECO:0000256" key="5">
    <source>
        <dbReference type="ARBA" id="ARBA00023125"/>
    </source>
</evidence>
<feature type="domain" description="Cysteine/serine-rich nuclear protein N-terminal" evidence="9">
    <location>
        <begin position="201"/>
        <end position="356"/>
    </location>
</feature>
<evidence type="ECO:0000256" key="8">
    <source>
        <dbReference type="ARBA" id="ARBA00023242"/>
    </source>
</evidence>
<keyword evidence="8" id="KW-0539">Nucleus</keyword>
<dbReference type="PRINTS" id="PR02031">
    <property type="entry name" value="CYSSERRICHNP"/>
</dbReference>
<keyword evidence="6" id="KW-0010">Activator</keyword>
<organism evidence="10 11">
    <name type="scientific">Cercopithifilaria johnstoni</name>
    <dbReference type="NCBI Taxonomy" id="2874296"/>
    <lineage>
        <taxon>Eukaryota</taxon>
        <taxon>Metazoa</taxon>
        <taxon>Ecdysozoa</taxon>
        <taxon>Nematoda</taxon>
        <taxon>Chromadorea</taxon>
        <taxon>Rhabditida</taxon>
        <taxon>Spirurina</taxon>
        <taxon>Spiruromorpha</taxon>
        <taxon>Filarioidea</taxon>
        <taxon>Onchocercidae</taxon>
        <taxon>Cercopithifilaria</taxon>
    </lineage>
</organism>
<evidence type="ECO:0000313" key="11">
    <source>
        <dbReference type="Proteomes" id="UP000746747"/>
    </source>
</evidence>
<name>A0A8J2LVW3_9BILA</name>
<comment type="caution">
    <text evidence="10">The sequence shown here is derived from an EMBL/GenBank/DDBJ whole genome shotgun (WGS) entry which is preliminary data.</text>
</comment>
<protein>
    <recommendedName>
        <fullName evidence="9">Cysteine/serine-rich nuclear protein N-terminal domain-containing protein</fullName>
    </recommendedName>
</protein>
<reference evidence="10" key="1">
    <citation type="submission" date="2021-09" db="EMBL/GenBank/DDBJ databases">
        <authorList>
            <consortium name="Pathogen Informatics"/>
        </authorList>
    </citation>
    <scope>NUCLEOTIDE SEQUENCE</scope>
</reference>
<evidence type="ECO:0000256" key="4">
    <source>
        <dbReference type="ARBA" id="ARBA00023015"/>
    </source>
</evidence>
<dbReference type="InterPro" id="IPR031972">
    <property type="entry name" value="CSRNP_N"/>
</dbReference>
<keyword evidence="4" id="KW-0805">Transcription regulation</keyword>
<dbReference type="AlphaFoldDB" id="A0A8J2LVW3"/>
<dbReference type="OrthoDB" id="5946974at2759"/>
<dbReference type="PANTHER" id="PTHR13580:SF9">
    <property type="entry name" value="AXIN1 UP-REGULATED 1, ISOFORM A"/>
    <property type="match status" value="1"/>
</dbReference>
<evidence type="ECO:0000256" key="1">
    <source>
        <dbReference type="ARBA" id="ARBA00004123"/>
    </source>
</evidence>
<sequence length="359" mass="41598">MSRWKVKYSPSDRITREITWLTDNQLGHIVRIIGKMERVFFFVRSKICKDDNIYVKGRCIHGLFFANDLRTLRNHKVKNVPIKKDDVKTDFQSKWHKKGVRFENVKIYLFERTQGFDVIPSSGGIALGMHMKHFDINEVALCSKVTDDGITKLQNDKLSAKGLVKQVCTASTRRKQRYCNAFDKNSAVTKRRRSVERGDEILSKTKATTNVDRRESRIPERTSTSMPEIMLGQVDNVKEKNEEENICITNKYFRPLNRRIRLLKLRRAGFKKFVDDESICDDIRKSRKHCGCSCGILPCSPKNCECSRNGIECLVDRPSFPCTCATTSCNNPFGRREFDEVFVHAHFRSILMRAQIVQD</sequence>
<comment type="similarity">
    <text evidence="2">Belongs to the AXUD1 family.</text>
</comment>
<dbReference type="Pfam" id="PF16019">
    <property type="entry name" value="CSRNP_N"/>
    <property type="match status" value="2"/>
</dbReference>
<evidence type="ECO:0000256" key="7">
    <source>
        <dbReference type="ARBA" id="ARBA00023163"/>
    </source>
</evidence>
<evidence type="ECO:0000313" key="10">
    <source>
        <dbReference type="EMBL" id="CAG9534228.1"/>
    </source>
</evidence>
<proteinExistence type="inferred from homology"/>
<feature type="domain" description="Cysteine/serine-rich nuclear protein N-terminal" evidence="9">
    <location>
        <begin position="97"/>
        <end position="151"/>
    </location>
</feature>
<dbReference type="GO" id="GO:0005634">
    <property type="term" value="C:nucleus"/>
    <property type="evidence" value="ECO:0007669"/>
    <property type="project" value="UniProtKB-SubCell"/>
</dbReference>
<accession>A0A8J2LVW3</accession>
<evidence type="ECO:0000256" key="2">
    <source>
        <dbReference type="ARBA" id="ARBA00008548"/>
    </source>
</evidence>
<gene>
    <name evidence="10" type="ORF">CJOHNSTONI_LOCUS4382</name>
</gene>
<dbReference type="EMBL" id="CAKAEH010001296">
    <property type="protein sequence ID" value="CAG9534228.1"/>
    <property type="molecule type" value="Genomic_DNA"/>
</dbReference>
<dbReference type="PANTHER" id="PTHR13580">
    <property type="entry name" value="TGF-BETA INDUCED APOPTOSIS PROTEIN"/>
    <property type="match status" value="1"/>
</dbReference>
<dbReference type="GO" id="GO:0006915">
    <property type="term" value="P:apoptotic process"/>
    <property type="evidence" value="ECO:0007669"/>
    <property type="project" value="UniProtKB-KW"/>
</dbReference>
<dbReference type="Proteomes" id="UP000746747">
    <property type="component" value="Unassembled WGS sequence"/>
</dbReference>
<dbReference type="InterPro" id="IPR023260">
    <property type="entry name" value="Cys/Ser-rich_nuc_prot"/>
</dbReference>
<keyword evidence="7" id="KW-0804">Transcription</keyword>
<evidence type="ECO:0000259" key="9">
    <source>
        <dbReference type="Pfam" id="PF16019"/>
    </source>
</evidence>
<keyword evidence="11" id="KW-1185">Reference proteome</keyword>
<keyword evidence="5" id="KW-0238">DNA-binding</keyword>
<dbReference type="GO" id="GO:0000981">
    <property type="term" value="F:DNA-binding transcription factor activity, RNA polymerase II-specific"/>
    <property type="evidence" value="ECO:0007669"/>
    <property type="project" value="TreeGrafter"/>
</dbReference>
<dbReference type="GO" id="GO:0043565">
    <property type="term" value="F:sequence-specific DNA binding"/>
    <property type="evidence" value="ECO:0007669"/>
    <property type="project" value="TreeGrafter"/>
</dbReference>
<evidence type="ECO:0000256" key="6">
    <source>
        <dbReference type="ARBA" id="ARBA00023159"/>
    </source>
</evidence>
<comment type="subcellular location">
    <subcellularLocation>
        <location evidence="1">Nucleus</location>
    </subcellularLocation>
</comment>